<comment type="caution">
    <text evidence="3">The sequence shown here is derived from an EMBL/GenBank/DDBJ whole genome shotgun (WGS) entry which is preliminary data.</text>
</comment>
<proteinExistence type="predicted"/>
<evidence type="ECO:0000313" key="4">
    <source>
        <dbReference type="Proteomes" id="UP000355283"/>
    </source>
</evidence>
<dbReference type="AlphaFoldDB" id="A0A4D9D7V1"/>
<protein>
    <submittedName>
        <fullName evidence="3">Uncharacterized protein</fullName>
    </submittedName>
</protein>
<accession>A0A4D9D7V1</accession>
<feature type="region of interest" description="Disordered" evidence="1">
    <location>
        <begin position="159"/>
        <end position="250"/>
    </location>
</feature>
<keyword evidence="4" id="KW-1185">Reference proteome</keyword>
<evidence type="ECO:0000256" key="2">
    <source>
        <dbReference type="SAM" id="SignalP"/>
    </source>
</evidence>
<dbReference type="EMBL" id="SDOX01000005">
    <property type="protein sequence ID" value="TFJ87490.1"/>
    <property type="molecule type" value="Genomic_DNA"/>
</dbReference>
<dbReference type="OrthoDB" id="406505at2759"/>
<organism evidence="3 4">
    <name type="scientific">Nannochloropsis salina CCMP1776</name>
    <dbReference type="NCBI Taxonomy" id="1027361"/>
    <lineage>
        <taxon>Eukaryota</taxon>
        <taxon>Sar</taxon>
        <taxon>Stramenopiles</taxon>
        <taxon>Ochrophyta</taxon>
        <taxon>Eustigmatophyceae</taxon>
        <taxon>Eustigmatales</taxon>
        <taxon>Monodopsidaceae</taxon>
        <taxon>Microchloropsis</taxon>
        <taxon>Microchloropsis salina</taxon>
    </lineage>
</organism>
<feature type="chain" id="PRO_5020030896" evidence="2">
    <location>
        <begin position="28"/>
        <end position="250"/>
    </location>
</feature>
<dbReference type="Proteomes" id="UP000355283">
    <property type="component" value="Unassembled WGS sequence"/>
</dbReference>
<name>A0A4D9D7V1_9STRA</name>
<reference evidence="3 4" key="1">
    <citation type="submission" date="2019-01" db="EMBL/GenBank/DDBJ databases">
        <title>Nuclear Genome Assembly of the Microalgal Biofuel strain Nannochloropsis salina CCMP1776.</title>
        <authorList>
            <person name="Hovde B."/>
        </authorList>
    </citation>
    <scope>NUCLEOTIDE SEQUENCE [LARGE SCALE GENOMIC DNA]</scope>
    <source>
        <strain evidence="3 4">CCMP1776</strain>
    </source>
</reference>
<keyword evidence="2" id="KW-0732">Signal</keyword>
<feature type="compositionally biased region" description="Basic and acidic residues" evidence="1">
    <location>
        <begin position="180"/>
        <end position="215"/>
    </location>
</feature>
<feature type="compositionally biased region" description="Polar residues" evidence="1">
    <location>
        <begin position="217"/>
        <end position="239"/>
    </location>
</feature>
<evidence type="ECO:0000256" key="1">
    <source>
        <dbReference type="SAM" id="MobiDB-lite"/>
    </source>
</evidence>
<evidence type="ECO:0000313" key="3">
    <source>
        <dbReference type="EMBL" id="TFJ87490.1"/>
    </source>
</evidence>
<gene>
    <name evidence="3" type="ORF">NSK_000842</name>
</gene>
<sequence>MRLSGLHIGYFCAVSAVQLGLIGLAEGAGSDEWFIKPIRGRIQGIDFTVALDQPQFNVGGCGMCILLNGTGVGAASRFPTKALRLKIGGEWREGWPVHGSYFEFRDGAPFTFPMEVEITSVFGEVLTDRIESLQGGPSTIQYTLQAEELTSEMTRGATWEGESGIDDDLEASPTTPDENLMTKERIGEGLVPRKLEESRRDVGGEPTRRGAREANESDASNKQSTSQIGKANLVSSQSRLRGMKASNEHR</sequence>
<feature type="signal peptide" evidence="2">
    <location>
        <begin position="1"/>
        <end position="27"/>
    </location>
</feature>